<keyword evidence="4" id="KW-1185">Reference proteome</keyword>
<proteinExistence type="predicted"/>
<feature type="compositionally biased region" description="Acidic residues" evidence="2">
    <location>
        <begin position="1"/>
        <end position="15"/>
    </location>
</feature>
<dbReference type="SMART" id="SM00254">
    <property type="entry name" value="ShKT"/>
    <property type="match status" value="2"/>
</dbReference>
<dbReference type="PROSITE" id="PS51670">
    <property type="entry name" value="SHKT"/>
    <property type="match status" value="1"/>
</dbReference>
<protein>
    <submittedName>
        <fullName evidence="5">ShKT domain-containing protein</fullName>
    </submittedName>
</protein>
<evidence type="ECO:0000259" key="3">
    <source>
        <dbReference type="PROSITE" id="PS51670"/>
    </source>
</evidence>
<accession>A0A0R3RYQ9</accession>
<feature type="compositionally biased region" description="Acidic residues" evidence="2">
    <location>
        <begin position="22"/>
        <end position="36"/>
    </location>
</feature>
<feature type="region of interest" description="Disordered" evidence="2">
    <location>
        <begin position="1"/>
        <end position="41"/>
    </location>
</feature>
<dbReference type="AlphaFoldDB" id="A0A0R3RYQ9"/>
<name>A0A0R3RYQ9_9BILA</name>
<reference evidence="5" key="1">
    <citation type="submission" date="2017-02" db="UniProtKB">
        <authorList>
            <consortium name="WormBaseParasite"/>
        </authorList>
    </citation>
    <scope>IDENTIFICATION</scope>
</reference>
<dbReference type="Pfam" id="PF01549">
    <property type="entry name" value="ShK"/>
    <property type="match status" value="2"/>
</dbReference>
<dbReference type="PANTHER" id="PTHR46219:SF5">
    <property type="entry name" value="SHKT DOMAIN-CONTAINING PROTEIN"/>
    <property type="match status" value="1"/>
</dbReference>
<dbReference type="InterPro" id="IPR003582">
    <property type="entry name" value="ShKT_dom"/>
</dbReference>
<evidence type="ECO:0000313" key="5">
    <source>
        <dbReference type="WBParaSite" id="EEL_0000742301-mRNA-1"/>
    </source>
</evidence>
<feature type="disulfide bond" evidence="1">
    <location>
        <begin position="60"/>
        <end position="94"/>
    </location>
</feature>
<sequence>MEEDDEDIDSVEYSESETTTDQAEEETEVEEEEVAEEPMTTTLSTIIPYFVTKSLKQTVCTDSSSDCEGKRYLCSERRYADLMKRECPKTCNVCQPDYQTTSHPVTSICHDTAPDCLQSLCNHRSYQQLMQTVCKKTCLLC</sequence>
<evidence type="ECO:0000313" key="4">
    <source>
        <dbReference type="Proteomes" id="UP000050640"/>
    </source>
</evidence>
<dbReference type="Proteomes" id="UP000050640">
    <property type="component" value="Unplaced"/>
</dbReference>
<dbReference type="WBParaSite" id="EEL_0000742301-mRNA-1">
    <property type="protein sequence ID" value="EEL_0000742301-mRNA-1"/>
    <property type="gene ID" value="EEL_0000742301"/>
</dbReference>
<evidence type="ECO:0000256" key="2">
    <source>
        <dbReference type="SAM" id="MobiDB-lite"/>
    </source>
</evidence>
<feature type="domain" description="ShKT" evidence="3">
    <location>
        <begin position="60"/>
        <end position="94"/>
    </location>
</feature>
<organism evidence="4 5">
    <name type="scientific">Elaeophora elaphi</name>
    <dbReference type="NCBI Taxonomy" id="1147741"/>
    <lineage>
        <taxon>Eukaryota</taxon>
        <taxon>Metazoa</taxon>
        <taxon>Ecdysozoa</taxon>
        <taxon>Nematoda</taxon>
        <taxon>Chromadorea</taxon>
        <taxon>Rhabditida</taxon>
        <taxon>Spirurina</taxon>
        <taxon>Spiruromorpha</taxon>
        <taxon>Filarioidea</taxon>
        <taxon>Onchocercidae</taxon>
        <taxon>Elaeophora</taxon>
    </lineage>
</organism>
<comment type="caution">
    <text evidence="1">Lacks conserved residue(s) required for the propagation of feature annotation.</text>
</comment>
<dbReference type="PANTHER" id="PTHR46219">
    <property type="entry name" value="PROTEIN CBG11138"/>
    <property type="match status" value="1"/>
</dbReference>
<evidence type="ECO:0000256" key="1">
    <source>
        <dbReference type="PROSITE-ProRule" id="PRU01005"/>
    </source>
</evidence>
<keyword evidence="1" id="KW-1015">Disulfide bond</keyword>
<dbReference type="Gene3D" id="1.10.10.1940">
    <property type="match status" value="2"/>
</dbReference>